<dbReference type="SUPFAM" id="SSF51735">
    <property type="entry name" value="NAD(P)-binding Rossmann-fold domains"/>
    <property type="match status" value="1"/>
</dbReference>
<reference evidence="4 5" key="2">
    <citation type="submission" date="2019-03" db="EMBL/GenBank/DDBJ databases">
        <title>Genomic Encyclopedia of Type Strains, Phase IV (KMG-IV): sequencing the most valuable type-strain genomes for metagenomic binning, comparative biology and taxonomic classification.</title>
        <authorList>
            <person name="Goeker M."/>
        </authorList>
    </citation>
    <scope>NUCLEOTIDE SEQUENCE [LARGE SCALE GENOMIC DNA]</scope>
    <source>
        <strain evidence="4 5">DSM 103426</strain>
    </source>
</reference>
<feature type="domain" description="Gfo/Idh/MocA-like oxidoreductase N-terminal" evidence="1">
    <location>
        <begin position="3"/>
        <end position="111"/>
    </location>
</feature>
<accession>A0A4R3JT15</accession>
<dbReference type="EMBL" id="BHEO01000008">
    <property type="protein sequence ID" value="GBU06261.1"/>
    <property type="molecule type" value="Genomic_DNA"/>
</dbReference>
<dbReference type="Pfam" id="PF22725">
    <property type="entry name" value="GFO_IDH_MocA_C3"/>
    <property type="match status" value="1"/>
</dbReference>
<organism evidence="4 5">
    <name type="scientific">Faecalimonas umbilicata</name>
    <dbReference type="NCBI Taxonomy" id="1912855"/>
    <lineage>
        <taxon>Bacteria</taxon>
        <taxon>Bacillati</taxon>
        <taxon>Bacillota</taxon>
        <taxon>Clostridia</taxon>
        <taxon>Lachnospirales</taxon>
        <taxon>Lachnospiraceae</taxon>
        <taxon>Faecalimonas</taxon>
    </lineage>
</organism>
<dbReference type="Proteomes" id="UP000702954">
    <property type="component" value="Unassembled WGS sequence"/>
</dbReference>
<dbReference type="InterPro" id="IPR000683">
    <property type="entry name" value="Gfo/Idh/MocA-like_OxRdtase_N"/>
</dbReference>
<dbReference type="SUPFAM" id="SSF55347">
    <property type="entry name" value="Glyceraldehyde-3-phosphate dehydrogenase-like, C-terminal domain"/>
    <property type="match status" value="1"/>
</dbReference>
<evidence type="ECO:0000259" key="1">
    <source>
        <dbReference type="Pfam" id="PF01408"/>
    </source>
</evidence>
<evidence type="ECO:0000313" key="5">
    <source>
        <dbReference type="Proteomes" id="UP000294613"/>
    </source>
</evidence>
<feature type="domain" description="GFO/IDH/MocA-like oxidoreductase" evidence="2">
    <location>
        <begin position="129"/>
        <end position="250"/>
    </location>
</feature>
<protein>
    <submittedName>
        <fullName evidence="3">Oxidoreductase</fullName>
    </submittedName>
    <submittedName>
        <fullName evidence="4">Putative dehydrogenase</fullName>
    </submittedName>
</protein>
<dbReference type="Gene3D" id="3.40.50.720">
    <property type="entry name" value="NAD(P)-binding Rossmann-like Domain"/>
    <property type="match status" value="1"/>
</dbReference>
<keyword evidence="6" id="KW-1185">Reference proteome</keyword>
<gene>
    <name evidence="4" type="ORF">EDD74_10464</name>
    <name evidence="3" type="ORF">FAEUMB_28020</name>
</gene>
<dbReference type="InterPro" id="IPR052515">
    <property type="entry name" value="Gfo/Idh/MocA_Oxidoreductase"/>
</dbReference>
<evidence type="ECO:0000313" key="4">
    <source>
        <dbReference type="EMBL" id="TCS69309.1"/>
    </source>
</evidence>
<comment type="caution">
    <text evidence="4">The sequence shown here is derived from an EMBL/GenBank/DDBJ whole genome shotgun (WGS) entry which is preliminary data.</text>
</comment>
<dbReference type="PANTHER" id="PTHR43249">
    <property type="entry name" value="UDP-N-ACETYL-2-AMINO-2-DEOXY-D-GLUCURONATE OXIDASE"/>
    <property type="match status" value="1"/>
</dbReference>
<dbReference type="PANTHER" id="PTHR43249:SF1">
    <property type="entry name" value="D-GLUCOSIDE 3-DEHYDROGENASE"/>
    <property type="match status" value="1"/>
</dbReference>
<evidence type="ECO:0000259" key="2">
    <source>
        <dbReference type="Pfam" id="PF22725"/>
    </source>
</evidence>
<dbReference type="Proteomes" id="UP000294613">
    <property type="component" value="Unassembled WGS sequence"/>
</dbReference>
<dbReference type="GO" id="GO:0000166">
    <property type="term" value="F:nucleotide binding"/>
    <property type="evidence" value="ECO:0007669"/>
    <property type="project" value="InterPro"/>
</dbReference>
<dbReference type="Pfam" id="PF01408">
    <property type="entry name" value="GFO_IDH_MocA"/>
    <property type="match status" value="1"/>
</dbReference>
<dbReference type="Gene3D" id="3.30.360.10">
    <property type="entry name" value="Dihydrodipicolinate Reductase, domain 2"/>
    <property type="match status" value="1"/>
</dbReference>
<evidence type="ECO:0000313" key="3">
    <source>
        <dbReference type="EMBL" id="GBU06261.1"/>
    </source>
</evidence>
<sequence>MKRAAIIGLGDISQIHIAGILANPEITLCGLCDINPEANQGLPEGVPFFTDYKEMVKQTQPDCVHICLPHYLHYPVAKEVAEMGCNVFCEKPVALTTKEAEEYVKLEAEHPELHIGICLQNRLNESVEMLKELIDSGKYGKVTGTRGIVPWYRAKEYYDIKPWRGKWETAGGGCMINQSVHTLDLLYFLGGTIKGVHASVSQLLDYGIEVEDTVTARLEYENGARGLFFATNANHKNESVQIAVQLEQGEFLIRDNVLYEVQEDGTQKKLIEDEKMPGSKFYYGASHSKLIARFYKCLEDGTDNYIKVKDAKMSIQLIDAIQESGRTNSYVPVR</sequence>
<name>A0A4R3JT15_9FIRM</name>
<dbReference type="InterPro" id="IPR036291">
    <property type="entry name" value="NAD(P)-bd_dom_sf"/>
</dbReference>
<dbReference type="EMBL" id="SLZV01000004">
    <property type="protein sequence ID" value="TCS69309.1"/>
    <property type="molecule type" value="Genomic_DNA"/>
</dbReference>
<dbReference type="AlphaFoldDB" id="A0A4R3JT15"/>
<dbReference type="RefSeq" id="WP_008975398.1">
    <property type="nucleotide sequence ID" value="NZ_BHEO01000008.1"/>
</dbReference>
<evidence type="ECO:0000313" key="6">
    <source>
        <dbReference type="Proteomes" id="UP000702954"/>
    </source>
</evidence>
<dbReference type="InterPro" id="IPR055170">
    <property type="entry name" value="GFO_IDH_MocA-like_dom"/>
</dbReference>
<reference evidence="3 6" key="1">
    <citation type="journal article" date="2018" name="Int. J. Syst. Evol. Microbiol.">
        <title>Draft Genome Sequence of Faecalimonas umbilicata JCM 30896T, an Acetate-Producing Bacterium Isolated from Human Feces.</title>
        <authorList>
            <person name="Sakamoto M."/>
            <person name="Ikeyama N."/>
            <person name="Yuki M."/>
            <person name="Ohkuma M."/>
        </authorList>
    </citation>
    <scope>NUCLEOTIDE SEQUENCE [LARGE SCALE GENOMIC DNA]</scope>
    <source>
        <strain evidence="3 6">EGH7</strain>
    </source>
</reference>
<proteinExistence type="predicted"/>